<proteinExistence type="predicted"/>
<gene>
    <name evidence="4" type="ORF">CARN3_0242</name>
</gene>
<dbReference type="Gene3D" id="3.60.21.10">
    <property type="match status" value="1"/>
</dbReference>
<keyword evidence="1" id="KW-0479">Metal-binding</keyword>
<dbReference type="EC" id="3.1.-.-" evidence="4"/>
<dbReference type="SUPFAM" id="SSF56300">
    <property type="entry name" value="Metallo-dependent phosphatases"/>
    <property type="match status" value="1"/>
</dbReference>
<protein>
    <submittedName>
        <fullName evidence="4">Putative metallophosphoesterase</fullName>
        <ecNumber evidence="4">3.1.-.-</ecNumber>
    </submittedName>
</protein>
<dbReference type="InterPro" id="IPR051158">
    <property type="entry name" value="Metallophosphoesterase_sf"/>
</dbReference>
<dbReference type="GO" id="GO:0009245">
    <property type="term" value="P:lipid A biosynthetic process"/>
    <property type="evidence" value="ECO:0007669"/>
    <property type="project" value="TreeGrafter"/>
</dbReference>
<dbReference type="Pfam" id="PF00149">
    <property type="entry name" value="Metallophos"/>
    <property type="match status" value="1"/>
</dbReference>
<accession>E6PWM4</accession>
<evidence type="ECO:0000259" key="3">
    <source>
        <dbReference type="Pfam" id="PF00149"/>
    </source>
</evidence>
<organism evidence="4">
    <name type="scientific">mine drainage metagenome</name>
    <dbReference type="NCBI Taxonomy" id="410659"/>
    <lineage>
        <taxon>unclassified sequences</taxon>
        <taxon>metagenomes</taxon>
        <taxon>ecological metagenomes</taxon>
    </lineage>
</organism>
<sequence length="304" mass="34016">MSHEAGRSLPQSDLRSPRFSRRSLLRGGLIGAASLALYAGEIERHWIELKRIRIAIPDLPEAFDGFRIAQLSDIHLDFWTEPFFLRRAVRQINALKPDAVFLTGDYITEFMRSPTFPLRAAWQCAEILQSLTCARIYGVMGNHDALSNANEITRALTAHGVQVLRNASLPIEQNGARLWLAGLDDPLDGKPDLNKTIPERIRGLRDEPVLLLCHEPDYVDTVLRQEAGQSVRLTLSGHTHGGQVRMPFYGPLTLPLMGEKYVEGLFQLGGMQLYVNRGLGTVGVPFRFDCPPEITEITLHRAMA</sequence>
<dbReference type="GO" id="GO:0008758">
    <property type="term" value="F:UDP-2,3-diacylglucosamine hydrolase activity"/>
    <property type="evidence" value="ECO:0007669"/>
    <property type="project" value="TreeGrafter"/>
</dbReference>
<dbReference type="PANTHER" id="PTHR31302:SF31">
    <property type="entry name" value="PHOSPHODIESTERASE YAEI"/>
    <property type="match status" value="1"/>
</dbReference>
<dbReference type="GO" id="GO:0016020">
    <property type="term" value="C:membrane"/>
    <property type="evidence" value="ECO:0007669"/>
    <property type="project" value="GOC"/>
</dbReference>
<name>E6PWM4_9ZZZZ</name>
<dbReference type="AlphaFoldDB" id="E6PWM4"/>
<dbReference type="GO" id="GO:0046872">
    <property type="term" value="F:metal ion binding"/>
    <property type="evidence" value="ECO:0007669"/>
    <property type="project" value="UniProtKB-KW"/>
</dbReference>
<feature type="domain" description="Calcineurin-like phosphoesterase" evidence="3">
    <location>
        <begin position="66"/>
        <end position="241"/>
    </location>
</feature>
<dbReference type="EMBL" id="CABN01000002">
    <property type="protein sequence ID" value="CBH99332.1"/>
    <property type="molecule type" value="Genomic_DNA"/>
</dbReference>
<dbReference type="PANTHER" id="PTHR31302">
    <property type="entry name" value="TRANSMEMBRANE PROTEIN WITH METALLOPHOSPHOESTERASE DOMAIN-RELATED"/>
    <property type="match status" value="1"/>
</dbReference>
<dbReference type="InterPro" id="IPR029052">
    <property type="entry name" value="Metallo-depent_PP-like"/>
</dbReference>
<keyword evidence="2 4" id="KW-0378">Hydrolase</keyword>
<evidence type="ECO:0000256" key="2">
    <source>
        <dbReference type="ARBA" id="ARBA00022801"/>
    </source>
</evidence>
<dbReference type="CDD" id="cd07385">
    <property type="entry name" value="MPP_YkuE_C"/>
    <property type="match status" value="1"/>
</dbReference>
<evidence type="ECO:0000313" key="4">
    <source>
        <dbReference type="EMBL" id="CBH99332.1"/>
    </source>
</evidence>
<evidence type="ECO:0000256" key="1">
    <source>
        <dbReference type="ARBA" id="ARBA00022723"/>
    </source>
</evidence>
<dbReference type="InterPro" id="IPR004843">
    <property type="entry name" value="Calcineurin-like_PHP"/>
</dbReference>
<reference evidence="4" key="1">
    <citation type="submission" date="2009-10" db="EMBL/GenBank/DDBJ databases">
        <title>Diversity of trophic interactions inside an arsenic-rich microbial ecosystem.</title>
        <authorList>
            <person name="Bertin P.N."/>
            <person name="Heinrich-Salmeron A."/>
            <person name="Pelletier E."/>
            <person name="Goulhen-Chollet F."/>
            <person name="Arsene-Ploetze F."/>
            <person name="Gallien S."/>
            <person name="Calteau A."/>
            <person name="Vallenet D."/>
            <person name="Casiot C."/>
            <person name="Chane-Woon-Ming B."/>
            <person name="Giloteaux L."/>
            <person name="Barakat M."/>
            <person name="Bonnefoy V."/>
            <person name="Bruneel O."/>
            <person name="Chandler M."/>
            <person name="Cleiss J."/>
            <person name="Duran R."/>
            <person name="Elbaz-Poulichet F."/>
            <person name="Fonknechten N."/>
            <person name="Lauga B."/>
            <person name="Mornico D."/>
            <person name="Ortet P."/>
            <person name="Schaeffer C."/>
            <person name="Siguier P."/>
            <person name="Alexander Thil Smith A."/>
            <person name="Van Dorsselaer A."/>
            <person name="Weissenbach J."/>
            <person name="Medigue C."/>
            <person name="Le Paslier D."/>
        </authorList>
    </citation>
    <scope>NUCLEOTIDE SEQUENCE</scope>
</reference>
<comment type="caution">
    <text evidence="4">The sequence shown here is derived from an EMBL/GenBank/DDBJ whole genome shotgun (WGS) entry which is preliminary data.</text>
</comment>